<feature type="transmembrane region" description="Helical" evidence="11">
    <location>
        <begin position="760"/>
        <end position="778"/>
    </location>
</feature>
<gene>
    <name evidence="13" type="ORF">PoB_005753400</name>
</gene>
<proteinExistence type="inferred from homology"/>
<evidence type="ECO:0000256" key="11">
    <source>
        <dbReference type="SAM" id="Phobius"/>
    </source>
</evidence>
<feature type="transmembrane region" description="Helical" evidence="11">
    <location>
        <begin position="1306"/>
        <end position="1328"/>
    </location>
</feature>
<dbReference type="GO" id="GO:0016020">
    <property type="term" value="C:membrane"/>
    <property type="evidence" value="ECO:0007669"/>
    <property type="project" value="UniProtKB-SubCell"/>
</dbReference>
<dbReference type="Pfam" id="PF02010">
    <property type="entry name" value="REJ"/>
    <property type="match status" value="1"/>
</dbReference>
<dbReference type="Pfam" id="PF01477">
    <property type="entry name" value="PLAT"/>
    <property type="match status" value="1"/>
</dbReference>
<feature type="domain" description="PLAT" evidence="12">
    <location>
        <begin position="803"/>
        <end position="922"/>
    </location>
</feature>
<comment type="subcellular location">
    <subcellularLocation>
        <location evidence="1">Membrane</location>
        <topology evidence="1">Multi-pass membrane protein</topology>
    </subcellularLocation>
</comment>
<keyword evidence="7" id="KW-0325">Glycoprotein</keyword>
<feature type="transmembrane region" description="Helical" evidence="11">
    <location>
        <begin position="1569"/>
        <end position="1588"/>
    </location>
</feature>
<feature type="transmembrane region" description="Helical" evidence="11">
    <location>
        <begin position="1698"/>
        <end position="1718"/>
    </location>
</feature>
<dbReference type="CDD" id="cd01752">
    <property type="entry name" value="PLAT_polycystin"/>
    <property type="match status" value="1"/>
</dbReference>
<feature type="region of interest" description="Disordered" evidence="10">
    <location>
        <begin position="1136"/>
        <end position="1163"/>
    </location>
</feature>
<feature type="transmembrane region" description="Helical" evidence="11">
    <location>
        <begin position="1175"/>
        <end position="1199"/>
    </location>
</feature>
<dbReference type="InterPro" id="IPR042060">
    <property type="entry name" value="PLAT_polycystin1"/>
</dbReference>
<evidence type="ECO:0000256" key="4">
    <source>
        <dbReference type="ARBA" id="ARBA00022729"/>
    </source>
</evidence>
<dbReference type="Gene3D" id="2.60.60.20">
    <property type="entry name" value="PLAT/LH2 domain"/>
    <property type="match status" value="1"/>
</dbReference>
<comment type="caution">
    <text evidence="13">The sequence shown here is derived from an EMBL/GenBank/DDBJ whole genome shotgun (WGS) entry which is preliminary data.</text>
</comment>
<dbReference type="PANTHER" id="PTHR10877:SF150">
    <property type="entry name" value="REJ DOMAIN-CONTAINING PROTEIN"/>
    <property type="match status" value="1"/>
</dbReference>
<protein>
    <submittedName>
        <fullName evidence="13">Polycystic kidney disease protein 1-like 2</fullName>
    </submittedName>
</protein>
<dbReference type="Pfam" id="PF08016">
    <property type="entry name" value="PKD_channel"/>
    <property type="match status" value="1"/>
</dbReference>
<dbReference type="InterPro" id="IPR000203">
    <property type="entry name" value="GPS"/>
</dbReference>
<evidence type="ECO:0000313" key="13">
    <source>
        <dbReference type="EMBL" id="GFO31029.1"/>
    </source>
</evidence>
<dbReference type="InterPro" id="IPR001024">
    <property type="entry name" value="PLAT/LH2_dom"/>
</dbReference>
<feature type="transmembrane region" description="Helical" evidence="11">
    <location>
        <begin position="1730"/>
        <end position="1748"/>
    </location>
</feature>
<organism evidence="13 14">
    <name type="scientific">Plakobranchus ocellatus</name>
    <dbReference type="NCBI Taxonomy" id="259542"/>
    <lineage>
        <taxon>Eukaryota</taxon>
        <taxon>Metazoa</taxon>
        <taxon>Spiralia</taxon>
        <taxon>Lophotrochozoa</taxon>
        <taxon>Mollusca</taxon>
        <taxon>Gastropoda</taxon>
        <taxon>Heterobranchia</taxon>
        <taxon>Euthyneura</taxon>
        <taxon>Panpulmonata</taxon>
        <taxon>Sacoglossa</taxon>
        <taxon>Placobranchoidea</taxon>
        <taxon>Plakobranchidae</taxon>
        <taxon>Plakobranchus</taxon>
    </lineage>
</organism>
<feature type="transmembrane region" description="Helical" evidence="11">
    <location>
        <begin position="968"/>
        <end position="986"/>
    </location>
</feature>
<reference evidence="13 14" key="1">
    <citation type="journal article" date="2021" name="Elife">
        <title>Chloroplast acquisition without the gene transfer in kleptoplastic sea slugs, Plakobranchus ocellatus.</title>
        <authorList>
            <person name="Maeda T."/>
            <person name="Takahashi S."/>
            <person name="Yoshida T."/>
            <person name="Shimamura S."/>
            <person name="Takaki Y."/>
            <person name="Nagai Y."/>
            <person name="Toyoda A."/>
            <person name="Suzuki Y."/>
            <person name="Arimoto A."/>
            <person name="Ishii H."/>
            <person name="Satoh N."/>
            <person name="Nishiyama T."/>
            <person name="Hasebe M."/>
            <person name="Maruyama T."/>
            <person name="Minagawa J."/>
            <person name="Obokata J."/>
            <person name="Shigenobu S."/>
        </authorList>
    </citation>
    <scope>NUCLEOTIDE SEQUENCE [LARGE SCALE GENOMIC DNA]</scope>
</reference>
<dbReference type="InterPro" id="IPR051223">
    <property type="entry name" value="Polycystin"/>
</dbReference>
<feature type="transmembrane region" description="Helical" evidence="11">
    <location>
        <begin position="1658"/>
        <end position="1678"/>
    </location>
</feature>
<dbReference type="SMART" id="SM00303">
    <property type="entry name" value="GPS"/>
    <property type="match status" value="1"/>
</dbReference>
<dbReference type="InterPro" id="IPR013122">
    <property type="entry name" value="PKD1_2_channel"/>
</dbReference>
<dbReference type="InterPro" id="IPR046791">
    <property type="entry name" value="Polycystin_dom"/>
</dbReference>
<feature type="compositionally biased region" description="Polar residues" evidence="10">
    <location>
        <begin position="1152"/>
        <end position="1162"/>
    </location>
</feature>
<dbReference type="Pfam" id="PF01825">
    <property type="entry name" value="GPS"/>
    <property type="match status" value="1"/>
</dbReference>
<evidence type="ECO:0000256" key="2">
    <source>
        <dbReference type="ARBA" id="ARBA00007200"/>
    </source>
</evidence>
<dbReference type="SUPFAM" id="SSF49723">
    <property type="entry name" value="Lipase/lipooxygenase domain (PLAT/LH2 domain)"/>
    <property type="match status" value="1"/>
</dbReference>
<dbReference type="Pfam" id="PF20519">
    <property type="entry name" value="Polycystin_dom"/>
    <property type="match status" value="1"/>
</dbReference>
<evidence type="ECO:0000256" key="6">
    <source>
        <dbReference type="ARBA" id="ARBA00023136"/>
    </source>
</evidence>
<feature type="region of interest" description="Disordered" evidence="10">
    <location>
        <begin position="1874"/>
        <end position="1912"/>
    </location>
</feature>
<dbReference type="InterPro" id="IPR002859">
    <property type="entry name" value="PKD/REJ-like"/>
</dbReference>
<evidence type="ECO:0000256" key="8">
    <source>
        <dbReference type="PIRSR" id="PIRSR603915-2"/>
    </source>
</evidence>
<dbReference type="FunFam" id="2.60.60.20:FF:000022">
    <property type="entry name" value="Uncharacterized protein"/>
    <property type="match status" value="1"/>
</dbReference>
<evidence type="ECO:0000256" key="10">
    <source>
        <dbReference type="SAM" id="MobiDB-lite"/>
    </source>
</evidence>
<keyword evidence="3 11" id="KW-0812">Transmembrane</keyword>
<feature type="transmembrane region" description="Helical" evidence="11">
    <location>
        <begin position="1608"/>
        <end position="1629"/>
    </location>
</feature>
<feature type="region of interest" description="Disordered" evidence="10">
    <location>
        <begin position="1073"/>
        <end position="1104"/>
    </location>
</feature>
<dbReference type="Gene3D" id="1.10.287.70">
    <property type="match status" value="1"/>
</dbReference>
<feature type="transmembrane region" description="Helical" evidence="11">
    <location>
        <begin position="1010"/>
        <end position="1031"/>
    </location>
</feature>
<evidence type="ECO:0000313" key="14">
    <source>
        <dbReference type="Proteomes" id="UP000735302"/>
    </source>
</evidence>
<keyword evidence="4" id="KW-0732">Signal</keyword>
<dbReference type="Proteomes" id="UP000735302">
    <property type="component" value="Unassembled WGS sequence"/>
</dbReference>
<feature type="compositionally biased region" description="Basic and acidic residues" evidence="10">
    <location>
        <begin position="1042"/>
        <end position="1053"/>
    </location>
</feature>
<evidence type="ECO:0000256" key="1">
    <source>
        <dbReference type="ARBA" id="ARBA00004141"/>
    </source>
</evidence>
<dbReference type="InterPro" id="IPR003915">
    <property type="entry name" value="PKD_2"/>
</dbReference>
<evidence type="ECO:0000256" key="9">
    <source>
        <dbReference type="PROSITE-ProRule" id="PRU00152"/>
    </source>
</evidence>
<keyword evidence="5 11" id="KW-1133">Transmembrane helix</keyword>
<dbReference type="PANTHER" id="PTHR10877">
    <property type="entry name" value="POLYCYSTIN FAMILY MEMBER"/>
    <property type="match status" value="1"/>
</dbReference>
<name>A0AAV4CIP0_9GAST</name>
<evidence type="ECO:0000256" key="5">
    <source>
        <dbReference type="ARBA" id="ARBA00022989"/>
    </source>
</evidence>
<feature type="transmembrane region" description="Helical" evidence="11">
    <location>
        <begin position="1219"/>
        <end position="1242"/>
    </location>
</feature>
<evidence type="ECO:0000259" key="12">
    <source>
        <dbReference type="PROSITE" id="PS50095"/>
    </source>
</evidence>
<evidence type="ECO:0000256" key="7">
    <source>
        <dbReference type="ARBA" id="ARBA00023180"/>
    </source>
</evidence>
<dbReference type="PRINTS" id="PR01433">
    <property type="entry name" value="POLYCYSTIN2"/>
</dbReference>
<dbReference type="FunFam" id="1.10.287.70:FF:000086">
    <property type="entry name" value="Polycystic kidney disease 2"/>
    <property type="match status" value="1"/>
</dbReference>
<comment type="caution">
    <text evidence="9">Lacks conserved residue(s) required for the propagation of feature annotation.</text>
</comment>
<dbReference type="EMBL" id="BLXT01006335">
    <property type="protein sequence ID" value="GFO31029.1"/>
    <property type="molecule type" value="Genomic_DNA"/>
</dbReference>
<feature type="compositionally biased region" description="Polar residues" evidence="10">
    <location>
        <begin position="1094"/>
        <end position="1104"/>
    </location>
</feature>
<evidence type="ECO:0000256" key="3">
    <source>
        <dbReference type="ARBA" id="ARBA00022692"/>
    </source>
</evidence>
<keyword evidence="14" id="KW-1185">Reference proteome</keyword>
<dbReference type="GO" id="GO:0005262">
    <property type="term" value="F:calcium channel activity"/>
    <property type="evidence" value="ECO:0007669"/>
    <property type="project" value="TreeGrafter"/>
</dbReference>
<dbReference type="GO" id="GO:0050982">
    <property type="term" value="P:detection of mechanical stimulus"/>
    <property type="evidence" value="ECO:0007669"/>
    <property type="project" value="TreeGrafter"/>
</dbReference>
<feature type="region of interest" description="Disordered" evidence="10">
    <location>
        <begin position="1041"/>
        <end position="1060"/>
    </location>
</feature>
<dbReference type="GO" id="GO:0005509">
    <property type="term" value="F:calcium ion binding"/>
    <property type="evidence" value="ECO:0007669"/>
    <property type="project" value="InterPro"/>
</dbReference>
<keyword evidence="6 11" id="KW-0472">Membrane</keyword>
<dbReference type="PROSITE" id="PS50095">
    <property type="entry name" value="PLAT"/>
    <property type="match status" value="1"/>
</dbReference>
<comment type="similarity">
    <text evidence="2">Belongs to the polycystin family.</text>
</comment>
<feature type="transmembrane region" description="Helical" evidence="11">
    <location>
        <begin position="1760"/>
        <end position="1781"/>
    </location>
</feature>
<dbReference type="SMART" id="SM00308">
    <property type="entry name" value="LH2"/>
    <property type="match status" value="1"/>
</dbReference>
<accession>A0AAV4CIP0</accession>
<sequence length="1912" mass="215362">MKGIRSKNISIQSTLFEIFNSPSMKVACTLKTSTGESTVSTRLTVIAPPKPGTCGVSPQDRTITTEKAWTLYVEGWSDEDGLEEFQFFKAFMIRWIASDRCQQILLISSSVGLPIPWAVPSLHSGDDTMDKQITSLQTSDGTFSLQASLSEGPDDNNFEQEIILKVHDTLGATTTVSCGMVVVRPMPVEDIRALVRDIIDTQLHDLKRMFAEGDQKTCSERSTNIVSLLNSASKNPDQNPELIQVEINYKMETERNDRALVRKELIADMTTLEARSVIAIQQVSSFFAEAVLLGDEIDQESQVTFMNALGNMTEFLIDPDNIKNVPSEDLEVAMENGVAAIGGIMDAAGRDGFLGMLSELEAATKDDDWAVYDTALESIGENDDLNVAGTYEEALKIHTANIHKQRQARTAELVNNKIIAALDRQAQCFSRFSVPGQTLNMNTTKMKVVMEKTDAKTLKGKSISPPYSNGDVVLPNTTLLSSMNADKPVVMSVSQSTNHPLRYSTIAQGIAPQSNFISIDIYDDNNTKIPINNLTEPVKVVIPREASMELPEYISVDPIIPSWTNLMNVVVKLNRTQSAVFLDFKNIEGRQFLLVVKKGKVAYISKDSETDSCDSVYLMPASMSTGLEDDGFRHRFFLSNDDLGDFTGKLYVGIRELNSTEYDMDISRGCASVTRYDNGTNYFQGNFDLRQYVSQCLAISDSQADWSTKGCHVGRETEPSATTCYCTHLSTFAGGWVVVPNTIDWSYVFANADFLSNPSIYITVIVTAVLYFIAAGYARYNDKKMVEQLGIAPLADNDSRDKYFYEIIVCTGMRRNAGTNSQVCFILSGEDDETDVRAFTDSKRKIFRRGQIDGFLMAVPRPLGYLNFMRVWHDNSGKGKFGSWYLNYVVVRDVQSDTKYVFVANRWLAVEEDDGQVDRLLPVAGKEQLADFSYQFGERSRKDLADGHLWFSVVARPPQSRFTCLQRVSCCLCLLYVTMLTNAMFYNTTGKEEGSNAFTFGPFSVSPEQITIGVISDLIVFPVNFLLIFLFRKSRPHHKRPSRIDRAIKDVNDSNKQTSINDVKPEVNSIFSVSKTPTIPNDPHRPDSVASRPATATSGDTGQGLTAKKKVSFLYRSRFFVSYVVNSIFSVSKTPTIPNDPHRPDSVASRPATATSGDTGQGLTAKKKNKFELPWYFTIIAWILLWIVTLGALAMVIFYGISFKDETCKKWISSMLVSFFMSVFITQPIKVFLFAIILSIIIKNPGGEKDEEEDDEELPHVDPDNELLHSGDIGYGAARPRKVGYKPPNPDVLEKLRQRRIKEIKMWGIVQEVIIYSIFLMILLVISYRQLGTSNFLYKDTMHRVFIANNETNIDFHTVSNAKDFWQWTKSGLVNGLRAGSYYNDYPPLKLRAFINDKVSRILGYATLRQVRIKPALCEIPGQVEGLIDQCNVKYSIQDQAEDKFKISWQPMGAGDTDNDTRTEYKYTKARELNGYPYWGALAVYSGGGYVVPLEGSKEDLKAKMEQLEREGWIDKYTRAVFVEFTVYNAQVNLFAINTILCEFDPSGGTVLSFRFEPAMLLPYRSDAMLFQIVCEIAYVVLTLFFIIREVESLIKSRMAYFKSFWNLVEIGIIAMSIAGIVVFFYRMVVTNGLTKDFKSTNGNGYIKFQYVGYWNEIFSNLIGFLVFFATLKFLKLLRFNRKISMLSATLRHAAKSLLHFGVIFFIVFLAFSQLFYLTYMHVDVDYSTFISSVVVSILMMMGKFNIYSMIMNEPFLTQIFVLLFVITVTFIIVNMFVSILNETFTVVREDVKKQGNDYEMVDFMLQRFKKWTGIGTAVVDDPTTEDLYAPRPGRSDNVEDFPDRIERLLQSISTVSMENDNLIQLYQKEQYDSRNAKDKLRQGGAPSQMGGARAIGMRKESMPGVPKVHTH</sequence>
<feature type="disulfide bond" evidence="8">
    <location>
        <begin position="1418"/>
        <end position="1431"/>
    </location>
</feature>
<dbReference type="InterPro" id="IPR036392">
    <property type="entry name" value="PLAT/LH2_dom_sf"/>
</dbReference>